<dbReference type="Gene3D" id="3.90.79.10">
    <property type="entry name" value="Nucleoside Triphosphate Pyrophosphohydrolase"/>
    <property type="match status" value="1"/>
</dbReference>
<evidence type="ECO:0000256" key="6">
    <source>
        <dbReference type="ARBA" id="ARBA00022485"/>
    </source>
</evidence>
<dbReference type="Pfam" id="PF00730">
    <property type="entry name" value="HhH-GPD"/>
    <property type="match status" value="1"/>
</dbReference>
<feature type="domain" description="HhH-GPD" evidence="15">
    <location>
        <begin position="40"/>
        <end position="191"/>
    </location>
</feature>
<dbReference type="GO" id="GO:0000701">
    <property type="term" value="F:purine-specific mismatch base pair DNA N-glycosylase activity"/>
    <property type="evidence" value="ECO:0007669"/>
    <property type="project" value="UniProtKB-EC"/>
</dbReference>
<reference evidence="16 17" key="1">
    <citation type="submission" date="2020-07" db="EMBL/GenBank/DDBJ databases">
        <title>Complete Genome Sequence of an acetic acid bacterium, Acetobacter aceti JCM20276.</title>
        <authorList>
            <person name="Hirose Y."/>
            <person name="Mihara H."/>
        </authorList>
    </citation>
    <scope>NUCLEOTIDE SEQUENCE [LARGE SCALE GENOMIC DNA]</scope>
    <source>
        <strain evidence="16 17">JCM20276</strain>
    </source>
</reference>
<accession>A0A6S6PQ45</accession>
<dbReference type="GO" id="GO:0006298">
    <property type="term" value="P:mismatch repair"/>
    <property type="evidence" value="ECO:0007669"/>
    <property type="project" value="TreeGrafter"/>
</dbReference>
<dbReference type="CDD" id="cd03431">
    <property type="entry name" value="NUDIX_DNA_Glycosylase_C-MutY"/>
    <property type="match status" value="1"/>
</dbReference>
<dbReference type="Pfam" id="PF14815">
    <property type="entry name" value="NUDIX_4"/>
    <property type="match status" value="1"/>
</dbReference>
<dbReference type="Gene3D" id="1.10.340.30">
    <property type="entry name" value="Hypothetical protein, domain 2"/>
    <property type="match status" value="1"/>
</dbReference>
<dbReference type="GO" id="GO:0035485">
    <property type="term" value="F:adenine/guanine mispair binding"/>
    <property type="evidence" value="ECO:0007669"/>
    <property type="project" value="TreeGrafter"/>
</dbReference>
<dbReference type="CDD" id="cd00056">
    <property type="entry name" value="ENDO3c"/>
    <property type="match status" value="1"/>
</dbReference>
<comment type="cofactor">
    <cofactor evidence="14">
        <name>[4Fe-4S] cluster</name>
        <dbReference type="ChEBI" id="CHEBI:49883"/>
    </cofactor>
    <text evidence="14">Binds 1 [4Fe-4S] cluster.</text>
</comment>
<name>A0A6S6PQ45_ACEAC</name>
<dbReference type="PANTHER" id="PTHR42944:SF1">
    <property type="entry name" value="ADENINE DNA GLYCOSYLASE"/>
    <property type="match status" value="1"/>
</dbReference>
<evidence type="ECO:0000256" key="13">
    <source>
        <dbReference type="ARBA" id="ARBA00023295"/>
    </source>
</evidence>
<dbReference type="GO" id="GO:0032357">
    <property type="term" value="F:oxidized purine DNA binding"/>
    <property type="evidence" value="ECO:0007669"/>
    <property type="project" value="TreeGrafter"/>
</dbReference>
<dbReference type="EC" id="3.2.2.31" evidence="4 14"/>
<evidence type="ECO:0000256" key="9">
    <source>
        <dbReference type="ARBA" id="ARBA00022801"/>
    </source>
</evidence>
<evidence type="ECO:0000313" key="16">
    <source>
        <dbReference type="EMBL" id="BCI68896.1"/>
    </source>
</evidence>
<keyword evidence="13 14" id="KW-0326">Glycosidase</keyword>
<protein>
    <recommendedName>
        <fullName evidence="5 14">Adenine DNA glycosylase</fullName>
        <ecNumber evidence="4 14">3.2.2.31</ecNumber>
    </recommendedName>
</protein>
<keyword evidence="6" id="KW-0004">4Fe-4S</keyword>
<evidence type="ECO:0000313" key="17">
    <source>
        <dbReference type="Proteomes" id="UP000515220"/>
    </source>
</evidence>
<dbReference type="InterPro" id="IPR011257">
    <property type="entry name" value="DNA_glycosylase"/>
</dbReference>
<dbReference type="PANTHER" id="PTHR42944">
    <property type="entry name" value="ADENINE DNA GLYCOSYLASE"/>
    <property type="match status" value="1"/>
</dbReference>
<dbReference type="FunFam" id="1.10.340.30:FF:000002">
    <property type="entry name" value="Adenine DNA glycosylase"/>
    <property type="match status" value="1"/>
</dbReference>
<dbReference type="GO" id="GO:0051539">
    <property type="term" value="F:4 iron, 4 sulfur cluster binding"/>
    <property type="evidence" value="ECO:0007669"/>
    <property type="project" value="UniProtKB-UniRule"/>
</dbReference>
<keyword evidence="10 14" id="KW-0408">Iron</keyword>
<dbReference type="InterPro" id="IPR044298">
    <property type="entry name" value="MIG/MutY"/>
</dbReference>
<dbReference type="GO" id="GO:0046872">
    <property type="term" value="F:metal ion binding"/>
    <property type="evidence" value="ECO:0007669"/>
    <property type="project" value="UniProtKB-UniRule"/>
</dbReference>
<dbReference type="PROSITE" id="PS01155">
    <property type="entry name" value="ENDONUCLEASE_III_2"/>
    <property type="match status" value="1"/>
</dbReference>
<evidence type="ECO:0000256" key="12">
    <source>
        <dbReference type="ARBA" id="ARBA00023204"/>
    </source>
</evidence>
<dbReference type="InterPro" id="IPR004035">
    <property type="entry name" value="Endouclease-III_FeS-bd_BS"/>
</dbReference>
<dbReference type="GO" id="GO:0034039">
    <property type="term" value="F:8-oxo-7,8-dihydroguanine DNA N-glycosylase activity"/>
    <property type="evidence" value="ECO:0007669"/>
    <property type="project" value="TreeGrafter"/>
</dbReference>
<dbReference type="NCBIfam" id="TIGR01084">
    <property type="entry name" value="mutY"/>
    <property type="match status" value="1"/>
</dbReference>
<organism evidence="16 17">
    <name type="scientific">Acetobacter aceti</name>
    <dbReference type="NCBI Taxonomy" id="435"/>
    <lineage>
        <taxon>Bacteria</taxon>
        <taxon>Pseudomonadati</taxon>
        <taxon>Pseudomonadota</taxon>
        <taxon>Alphaproteobacteria</taxon>
        <taxon>Acetobacterales</taxon>
        <taxon>Acetobacteraceae</taxon>
        <taxon>Acetobacter</taxon>
        <taxon>Acetobacter subgen. Acetobacter</taxon>
    </lineage>
</organism>
<proteinExistence type="inferred from homology"/>
<evidence type="ECO:0000256" key="8">
    <source>
        <dbReference type="ARBA" id="ARBA00022763"/>
    </source>
</evidence>
<keyword evidence="7" id="KW-0479">Metal-binding</keyword>
<dbReference type="SMART" id="SM00478">
    <property type="entry name" value="ENDO3c"/>
    <property type="match status" value="1"/>
</dbReference>
<evidence type="ECO:0000256" key="3">
    <source>
        <dbReference type="ARBA" id="ARBA00008343"/>
    </source>
</evidence>
<keyword evidence="8 14" id="KW-0227">DNA damage</keyword>
<evidence type="ECO:0000256" key="11">
    <source>
        <dbReference type="ARBA" id="ARBA00023014"/>
    </source>
</evidence>
<keyword evidence="11" id="KW-0411">Iron-sulfur</keyword>
<keyword evidence="12" id="KW-0234">DNA repair</keyword>
<comment type="function">
    <text evidence="2">Adenine glycosylase active on G-A mispairs. MutY also corrects error-prone DNA synthesis past GO lesions which are due to the oxidatively damaged form of guanine: 7,8-dihydro-8-oxoguanine (8-oxo-dGTP).</text>
</comment>
<evidence type="ECO:0000256" key="5">
    <source>
        <dbReference type="ARBA" id="ARBA00022023"/>
    </source>
</evidence>
<dbReference type="EMBL" id="AP023326">
    <property type="protein sequence ID" value="BCI68896.1"/>
    <property type="molecule type" value="Genomic_DNA"/>
</dbReference>
<dbReference type="InterPro" id="IPR003651">
    <property type="entry name" value="Endonuclease3_FeS-loop_motif"/>
</dbReference>
<gene>
    <name evidence="16" type="ORF">AAJCM20276_35200</name>
</gene>
<dbReference type="AlphaFoldDB" id="A0A6S6PQ45"/>
<sequence>MIPSDSDLLAWYDHNRRTLPWRALPGETADPYHVWISEIMLQQTTVAAVIPYYHNFLKRFPDIAALARAPLDEVLQAWSGLGYYSRARNLHRCAEEVVRLGGFPRDVTGLQALPGIGAYTAAAIAAIAFGVPVVPVDGNVERISARIFAVQEPMPGARKQLAAKAVTLNGGPEAHKRPSDFAQALFDLGATLCVPRSPACVLCPWQKSCKARKLGIQAELPKKSPKAERPTRHGVHFLLMDDAGQMLVRRRPPHGLLGGTIELPGPEWREKPWSTDEAEAVAPFADRVSGGLLVPQWTSVGTVKHVFTHFTLLIDVYAARVRSLPNPREEEGFPVALEKVDGLALSSLMRKCVKTGVKGSD</sequence>
<dbReference type="Pfam" id="PF00633">
    <property type="entry name" value="HHH"/>
    <property type="match status" value="1"/>
</dbReference>
<dbReference type="InterPro" id="IPR000445">
    <property type="entry name" value="HhH_motif"/>
</dbReference>
<dbReference type="InterPro" id="IPR023170">
    <property type="entry name" value="HhH_base_excis_C"/>
</dbReference>
<evidence type="ECO:0000256" key="7">
    <source>
        <dbReference type="ARBA" id="ARBA00022723"/>
    </source>
</evidence>
<dbReference type="GO" id="GO:0006284">
    <property type="term" value="P:base-excision repair"/>
    <property type="evidence" value="ECO:0007669"/>
    <property type="project" value="UniProtKB-UniRule"/>
</dbReference>
<dbReference type="Pfam" id="PF10576">
    <property type="entry name" value="EndIII_4Fe-2S"/>
    <property type="match status" value="1"/>
</dbReference>
<dbReference type="SUPFAM" id="SSF55811">
    <property type="entry name" value="Nudix"/>
    <property type="match status" value="1"/>
</dbReference>
<evidence type="ECO:0000256" key="10">
    <source>
        <dbReference type="ARBA" id="ARBA00023004"/>
    </source>
</evidence>
<evidence type="ECO:0000259" key="15">
    <source>
        <dbReference type="SMART" id="SM00478"/>
    </source>
</evidence>
<comment type="similarity">
    <text evidence="3 14">Belongs to the Nth/MutY family.</text>
</comment>
<dbReference type="InterPro" id="IPR005760">
    <property type="entry name" value="A/G_AdeGlyc_MutY"/>
</dbReference>
<dbReference type="Proteomes" id="UP000515220">
    <property type="component" value="Chromosome"/>
</dbReference>
<evidence type="ECO:0000256" key="14">
    <source>
        <dbReference type="RuleBase" id="RU365096"/>
    </source>
</evidence>
<dbReference type="RefSeq" id="WP_145995925.1">
    <property type="nucleotide sequence ID" value="NZ_AP023326.1"/>
</dbReference>
<dbReference type="InterPro" id="IPR003265">
    <property type="entry name" value="HhH-GPD_domain"/>
</dbReference>
<dbReference type="InterPro" id="IPR015797">
    <property type="entry name" value="NUDIX_hydrolase-like_dom_sf"/>
</dbReference>
<dbReference type="PROSITE" id="PS00764">
    <property type="entry name" value="ENDONUCLEASE_III_1"/>
    <property type="match status" value="1"/>
</dbReference>
<dbReference type="SUPFAM" id="SSF48150">
    <property type="entry name" value="DNA-glycosylase"/>
    <property type="match status" value="1"/>
</dbReference>
<dbReference type="InterPro" id="IPR004036">
    <property type="entry name" value="Endonuclease-III-like_CS2"/>
</dbReference>
<comment type="catalytic activity">
    <reaction evidence="1 14">
        <text>Hydrolyzes free adenine bases from 7,8-dihydro-8-oxoguanine:adenine mismatched double-stranded DNA, leaving an apurinic site.</text>
        <dbReference type="EC" id="3.2.2.31"/>
    </reaction>
</comment>
<evidence type="ECO:0000256" key="1">
    <source>
        <dbReference type="ARBA" id="ARBA00000843"/>
    </source>
</evidence>
<keyword evidence="9" id="KW-0378">Hydrolase</keyword>
<dbReference type="InterPro" id="IPR029119">
    <property type="entry name" value="MutY_C"/>
</dbReference>
<dbReference type="Gene3D" id="1.10.1670.10">
    <property type="entry name" value="Helix-hairpin-Helix base-excision DNA repair enzymes (C-terminal)"/>
    <property type="match status" value="1"/>
</dbReference>
<evidence type="ECO:0000256" key="2">
    <source>
        <dbReference type="ARBA" id="ARBA00002933"/>
    </source>
</evidence>
<evidence type="ECO:0000256" key="4">
    <source>
        <dbReference type="ARBA" id="ARBA00012045"/>
    </source>
</evidence>